<proteinExistence type="inferred from homology"/>
<evidence type="ECO:0000256" key="1">
    <source>
        <dbReference type="ARBA" id="ARBA00005058"/>
    </source>
</evidence>
<evidence type="ECO:0000256" key="5">
    <source>
        <dbReference type="ARBA" id="ARBA00022679"/>
    </source>
</evidence>
<evidence type="ECO:0000256" key="10">
    <source>
        <dbReference type="ARBA" id="ARBA00031036"/>
    </source>
</evidence>
<dbReference type="InterPro" id="IPR035994">
    <property type="entry name" value="Nucleoside_phosphorylase_sf"/>
</dbReference>
<feature type="domain" description="Nucleoside phosphorylase" evidence="11">
    <location>
        <begin position="118"/>
        <end position="164"/>
    </location>
</feature>
<dbReference type="PANTHER" id="PTHR11904">
    <property type="entry name" value="METHYLTHIOADENOSINE/PURINE NUCLEOSIDE PHOSPHORYLASE"/>
    <property type="match status" value="1"/>
</dbReference>
<reference evidence="12" key="2">
    <citation type="submission" date="2025-09" db="UniProtKB">
        <authorList>
            <consortium name="Ensembl"/>
        </authorList>
    </citation>
    <scope>IDENTIFICATION</scope>
</reference>
<evidence type="ECO:0000256" key="3">
    <source>
        <dbReference type="ARBA" id="ARBA00011886"/>
    </source>
</evidence>
<dbReference type="PANTHER" id="PTHR11904:SF12">
    <property type="entry name" value="PURINE NUCLEOSIDE PHOSPHORYLASE"/>
    <property type="match status" value="1"/>
</dbReference>
<evidence type="ECO:0000256" key="6">
    <source>
        <dbReference type="ARBA" id="ARBA00023918"/>
    </source>
</evidence>
<dbReference type="SUPFAM" id="SSF53167">
    <property type="entry name" value="Purine and uridine phosphorylases"/>
    <property type="match status" value="1"/>
</dbReference>
<sequence length="184" mass="20544">MLCHRTFILVVSRSVYSSDDCQATADWLRSQTAVHPLVGIVCGSGLGGLADALKDQVAFNYRDIPNFPQSTVHGHAGRLVFGTLKGRPCVCMQGRFHLYEGYPIQKVRAPYNTHILTSCVLGMSTVHEVIVARHCGMRVFALSLITNKAVMDYDSEEKANHEEVLLIYFVFLMQNIIALFHCKI</sequence>
<keyword evidence="5" id="KW-0808">Transferase</keyword>
<evidence type="ECO:0000313" key="12">
    <source>
        <dbReference type="Ensembl" id="ENSSGRP00000027016.1"/>
    </source>
</evidence>
<dbReference type="GO" id="GO:0009116">
    <property type="term" value="P:nucleoside metabolic process"/>
    <property type="evidence" value="ECO:0007669"/>
    <property type="project" value="InterPro"/>
</dbReference>
<comment type="catalytic activity">
    <reaction evidence="7">
        <text>2'-deoxyguanosine + phosphate = 2-deoxy-alpha-D-ribose 1-phosphate + guanine</text>
        <dbReference type="Rhea" id="RHEA:27738"/>
        <dbReference type="ChEBI" id="CHEBI:16235"/>
        <dbReference type="ChEBI" id="CHEBI:17172"/>
        <dbReference type="ChEBI" id="CHEBI:43474"/>
        <dbReference type="ChEBI" id="CHEBI:57259"/>
        <dbReference type="EC" id="2.4.2.1"/>
    </reaction>
</comment>
<dbReference type="AlphaFoldDB" id="A0A672LSG1"/>
<name>A0A672LSG1_SINGR</name>
<comment type="catalytic activity">
    <reaction evidence="8">
        <text>2'-deoxyinosine + phosphate = 2-deoxy-alpha-D-ribose 1-phosphate + hypoxanthine</text>
        <dbReference type="Rhea" id="RHEA:27750"/>
        <dbReference type="ChEBI" id="CHEBI:17368"/>
        <dbReference type="ChEBI" id="CHEBI:28997"/>
        <dbReference type="ChEBI" id="CHEBI:43474"/>
        <dbReference type="ChEBI" id="CHEBI:57259"/>
        <dbReference type="EC" id="2.4.2.1"/>
    </reaction>
</comment>
<dbReference type="EC" id="2.4.2.1" evidence="3"/>
<evidence type="ECO:0000256" key="4">
    <source>
        <dbReference type="ARBA" id="ARBA00022676"/>
    </source>
</evidence>
<comment type="catalytic activity">
    <reaction evidence="6">
        <text>inosine + phosphate = alpha-D-ribose 1-phosphate + hypoxanthine</text>
        <dbReference type="Rhea" id="RHEA:27646"/>
        <dbReference type="ChEBI" id="CHEBI:17368"/>
        <dbReference type="ChEBI" id="CHEBI:17596"/>
        <dbReference type="ChEBI" id="CHEBI:43474"/>
        <dbReference type="ChEBI" id="CHEBI:57720"/>
        <dbReference type="EC" id="2.4.2.1"/>
    </reaction>
</comment>
<reference evidence="12" key="1">
    <citation type="submission" date="2025-08" db="UniProtKB">
        <authorList>
            <consortium name="Ensembl"/>
        </authorList>
    </citation>
    <scope>IDENTIFICATION</scope>
</reference>
<organism evidence="12 13">
    <name type="scientific">Sinocyclocheilus grahami</name>
    <name type="common">Dianchi golden-line fish</name>
    <name type="synonym">Barbus grahami</name>
    <dbReference type="NCBI Taxonomy" id="75366"/>
    <lineage>
        <taxon>Eukaryota</taxon>
        <taxon>Metazoa</taxon>
        <taxon>Chordata</taxon>
        <taxon>Craniata</taxon>
        <taxon>Vertebrata</taxon>
        <taxon>Euteleostomi</taxon>
        <taxon>Actinopterygii</taxon>
        <taxon>Neopterygii</taxon>
        <taxon>Teleostei</taxon>
        <taxon>Ostariophysi</taxon>
        <taxon>Cypriniformes</taxon>
        <taxon>Cyprinidae</taxon>
        <taxon>Cyprininae</taxon>
        <taxon>Sinocyclocheilus</taxon>
    </lineage>
</organism>
<dbReference type="InterPro" id="IPR000845">
    <property type="entry name" value="Nucleoside_phosphorylase_d"/>
</dbReference>
<evidence type="ECO:0000313" key="13">
    <source>
        <dbReference type="Proteomes" id="UP000472262"/>
    </source>
</evidence>
<comment type="similarity">
    <text evidence="2">Belongs to the PNP/MTAP phosphorylase family.</text>
</comment>
<evidence type="ECO:0000259" key="11">
    <source>
        <dbReference type="Pfam" id="PF01048"/>
    </source>
</evidence>
<evidence type="ECO:0000256" key="8">
    <source>
        <dbReference type="ARBA" id="ARBA00023950"/>
    </source>
</evidence>
<keyword evidence="13" id="KW-1185">Reference proteome</keyword>
<evidence type="ECO:0000256" key="2">
    <source>
        <dbReference type="ARBA" id="ARBA00006751"/>
    </source>
</evidence>
<dbReference type="Proteomes" id="UP000472262">
    <property type="component" value="Unassembled WGS sequence"/>
</dbReference>
<dbReference type="Gene3D" id="3.40.50.1580">
    <property type="entry name" value="Nucleoside phosphorylase domain"/>
    <property type="match status" value="2"/>
</dbReference>
<keyword evidence="4" id="KW-0328">Glycosyltransferase</keyword>
<comment type="pathway">
    <text evidence="1">Purine metabolism; purine nucleoside salvage.</text>
</comment>
<dbReference type="UniPathway" id="UPA00606"/>
<accession>A0A672LSG1</accession>
<dbReference type="Pfam" id="PF01048">
    <property type="entry name" value="PNP_UDP_1"/>
    <property type="match status" value="1"/>
</dbReference>
<evidence type="ECO:0000256" key="9">
    <source>
        <dbReference type="ARBA" id="ARBA00023970"/>
    </source>
</evidence>
<dbReference type="GO" id="GO:0004731">
    <property type="term" value="F:purine-nucleoside phosphorylase activity"/>
    <property type="evidence" value="ECO:0007669"/>
    <property type="project" value="UniProtKB-EC"/>
</dbReference>
<dbReference type="CDD" id="cd09009">
    <property type="entry name" value="PNP-EcPNPII_like"/>
    <property type="match status" value="1"/>
</dbReference>
<comment type="catalytic activity">
    <reaction evidence="9">
        <text>guanosine + phosphate = alpha-D-ribose 1-phosphate + guanine</text>
        <dbReference type="Rhea" id="RHEA:13233"/>
        <dbReference type="ChEBI" id="CHEBI:16235"/>
        <dbReference type="ChEBI" id="CHEBI:16750"/>
        <dbReference type="ChEBI" id="CHEBI:43474"/>
        <dbReference type="ChEBI" id="CHEBI:57720"/>
        <dbReference type="EC" id="2.4.2.1"/>
    </reaction>
</comment>
<protein>
    <recommendedName>
        <fullName evidence="3">purine-nucleoside phosphorylase</fullName>
        <ecNumber evidence="3">2.4.2.1</ecNumber>
    </recommendedName>
    <alternativeName>
        <fullName evidence="10">Inosine-guanosine phosphorylase</fullName>
    </alternativeName>
</protein>
<evidence type="ECO:0000256" key="7">
    <source>
        <dbReference type="ARBA" id="ARBA00023929"/>
    </source>
</evidence>
<dbReference type="Ensembl" id="ENSSGRT00000029091.1">
    <property type="protein sequence ID" value="ENSSGRP00000027016.1"/>
    <property type="gene ID" value="ENSSGRG00000015558.1"/>
</dbReference>
<dbReference type="InterPro" id="IPR011268">
    <property type="entry name" value="Purine_phosphorylase"/>
</dbReference>
<dbReference type="GO" id="GO:0005737">
    <property type="term" value="C:cytoplasm"/>
    <property type="evidence" value="ECO:0007669"/>
    <property type="project" value="TreeGrafter"/>
</dbReference>